<dbReference type="Proteomes" id="UP000198403">
    <property type="component" value="Unassembled WGS sequence"/>
</dbReference>
<dbReference type="Pfam" id="PF07722">
    <property type="entry name" value="Peptidase_C26"/>
    <property type="match status" value="1"/>
</dbReference>
<evidence type="ECO:0000313" key="1">
    <source>
        <dbReference type="EMBL" id="SNR24768.1"/>
    </source>
</evidence>
<dbReference type="InterPro" id="IPR011697">
    <property type="entry name" value="Peptidase_C26"/>
</dbReference>
<dbReference type="GO" id="GO:0033969">
    <property type="term" value="F:gamma-glutamyl-gamma-aminobutyrate hydrolase activity"/>
    <property type="evidence" value="ECO:0007669"/>
    <property type="project" value="TreeGrafter"/>
</dbReference>
<dbReference type="RefSeq" id="WP_089334775.1">
    <property type="nucleotide sequence ID" value="NZ_FZNO01000001.1"/>
</dbReference>
<keyword evidence="1" id="KW-0808">Transferase</keyword>
<dbReference type="GO" id="GO:0006598">
    <property type="term" value="P:polyamine catabolic process"/>
    <property type="evidence" value="ECO:0007669"/>
    <property type="project" value="TreeGrafter"/>
</dbReference>
<dbReference type="PANTHER" id="PTHR43235">
    <property type="entry name" value="GLUTAMINE AMIDOTRANSFERASE PB2B2.05-RELATED"/>
    <property type="match status" value="1"/>
</dbReference>
<dbReference type="AlphaFoldDB" id="A0A238URW5"/>
<dbReference type="SUPFAM" id="SSF52317">
    <property type="entry name" value="Class I glutamine amidotransferase-like"/>
    <property type="match status" value="1"/>
</dbReference>
<keyword evidence="1" id="KW-0315">Glutamine amidotransferase</keyword>
<evidence type="ECO:0000313" key="2">
    <source>
        <dbReference type="Proteomes" id="UP000198403"/>
    </source>
</evidence>
<keyword evidence="2" id="KW-1185">Reference proteome</keyword>
<name>A0A238URW5_9ACTN</name>
<reference evidence="1 2" key="1">
    <citation type="submission" date="2017-06" db="EMBL/GenBank/DDBJ databases">
        <authorList>
            <person name="Kim H.J."/>
            <person name="Triplett B.A."/>
        </authorList>
    </citation>
    <scope>NUCLEOTIDE SEQUENCE [LARGE SCALE GENOMIC DNA]</scope>
    <source>
        <strain evidence="1 2">DSM 44272</strain>
    </source>
</reference>
<proteinExistence type="predicted"/>
<protein>
    <submittedName>
        <fullName evidence="1">Anthranilate synthase component 2/putative glutamine amidotransferase</fullName>
    </submittedName>
</protein>
<dbReference type="EMBL" id="FZNO01000001">
    <property type="protein sequence ID" value="SNR24768.1"/>
    <property type="molecule type" value="Genomic_DNA"/>
</dbReference>
<dbReference type="OrthoDB" id="9813383at2"/>
<dbReference type="Gene3D" id="3.40.50.880">
    <property type="match status" value="1"/>
</dbReference>
<dbReference type="InterPro" id="IPR044668">
    <property type="entry name" value="PuuD-like"/>
</dbReference>
<organism evidence="1 2">
    <name type="scientific">Blastococcus mobilis</name>
    <dbReference type="NCBI Taxonomy" id="1938746"/>
    <lineage>
        <taxon>Bacteria</taxon>
        <taxon>Bacillati</taxon>
        <taxon>Actinomycetota</taxon>
        <taxon>Actinomycetes</taxon>
        <taxon>Geodermatophilales</taxon>
        <taxon>Geodermatophilaceae</taxon>
        <taxon>Blastococcus</taxon>
    </lineage>
</organism>
<dbReference type="CDD" id="cd01745">
    <property type="entry name" value="GATase1_2"/>
    <property type="match status" value="1"/>
</dbReference>
<gene>
    <name evidence="1" type="ORF">SAMN06272737_101288</name>
</gene>
<dbReference type="GO" id="GO:0005829">
    <property type="term" value="C:cytosol"/>
    <property type="evidence" value="ECO:0007669"/>
    <property type="project" value="TreeGrafter"/>
</dbReference>
<dbReference type="InterPro" id="IPR029062">
    <property type="entry name" value="Class_I_gatase-like"/>
</dbReference>
<dbReference type="PROSITE" id="PS51273">
    <property type="entry name" value="GATASE_TYPE_1"/>
    <property type="match status" value="1"/>
</dbReference>
<dbReference type="GO" id="GO:0016740">
    <property type="term" value="F:transferase activity"/>
    <property type="evidence" value="ECO:0007669"/>
    <property type="project" value="UniProtKB-KW"/>
</dbReference>
<accession>A0A238URW5</accession>
<dbReference type="PANTHER" id="PTHR43235:SF1">
    <property type="entry name" value="GLUTAMINE AMIDOTRANSFERASE PB2B2.05-RELATED"/>
    <property type="match status" value="1"/>
</dbReference>
<sequence>MRPLIGITTYREQARWGTWDVAAILLPASYADAVAGAGGEPVLLPTGAISAEVVARLDGLIVAGGADVDPARYGQAAGPRTTVVRPERDESELTALQAALDRDLPVLAICRGMQLLNVALGGDLVQHLPDVEDTGVHDPGAGLYHRREVRTEPGSALHRLLGPTGPVACHHHQALARIAPDLTPSAWAEDGVVEAVEAPGRGFCLGVQWHPEVGVDRRLFAAHVDAAR</sequence>